<sequence>MEKISSANFAVPAKKKGHTYCTLSVVFEATITTSRNEYAMQQLHDLATSRTSPILRKTGIHRVPYRYLSRGEREREREKGREKKEKSLIKVTGPKTRRGIKKKWYVNTNEACRSI</sequence>
<dbReference type="AlphaFoldDB" id="A0AAW2G681"/>
<keyword evidence="2" id="KW-1185">Reference proteome</keyword>
<organism evidence="1 2">
    <name type="scientific">Cardiocondyla obscurior</name>
    <dbReference type="NCBI Taxonomy" id="286306"/>
    <lineage>
        <taxon>Eukaryota</taxon>
        <taxon>Metazoa</taxon>
        <taxon>Ecdysozoa</taxon>
        <taxon>Arthropoda</taxon>
        <taxon>Hexapoda</taxon>
        <taxon>Insecta</taxon>
        <taxon>Pterygota</taxon>
        <taxon>Neoptera</taxon>
        <taxon>Endopterygota</taxon>
        <taxon>Hymenoptera</taxon>
        <taxon>Apocrita</taxon>
        <taxon>Aculeata</taxon>
        <taxon>Formicoidea</taxon>
        <taxon>Formicidae</taxon>
        <taxon>Myrmicinae</taxon>
        <taxon>Cardiocondyla</taxon>
    </lineage>
</organism>
<dbReference type="EMBL" id="JADYXP020000005">
    <property type="protein sequence ID" value="KAL0123669.1"/>
    <property type="molecule type" value="Genomic_DNA"/>
</dbReference>
<comment type="caution">
    <text evidence="1">The sequence shown here is derived from an EMBL/GenBank/DDBJ whole genome shotgun (WGS) entry which is preliminary data.</text>
</comment>
<proteinExistence type="predicted"/>
<gene>
    <name evidence="1" type="ORF">PUN28_005880</name>
</gene>
<accession>A0AAW2G681</accession>
<dbReference type="Proteomes" id="UP001430953">
    <property type="component" value="Unassembled WGS sequence"/>
</dbReference>
<evidence type="ECO:0000313" key="2">
    <source>
        <dbReference type="Proteomes" id="UP001430953"/>
    </source>
</evidence>
<protein>
    <submittedName>
        <fullName evidence="1">Uncharacterized protein</fullName>
    </submittedName>
</protein>
<evidence type="ECO:0000313" key="1">
    <source>
        <dbReference type="EMBL" id="KAL0123669.1"/>
    </source>
</evidence>
<name>A0AAW2G681_9HYME</name>
<reference evidence="1 2" key="1">
    <citation type="submission" date="2023-03" db="EMBL/GenBank/DDBJ databases">
        <title>High recombination rates correlate with genetic variation in Cardiocondyla obscurior ants.</title>
        <authorList>
            <person name="Errbii M."/>
        </authorList>
    </citation>
    <scope>NUCLEOTIDE SEQUENCE [LARGE SCALE GENOMIC DNA]</scope>
    <source>
        <strain evidence="1">Alpha-2009</strain>
        <tissue evidence="1">Whole body</tissue>
    </source>
</reference>